<sequence length="1410" mass="155743">MDPTEGELQTITNLAEARAWCGVEGPLADALHAALGQPAQVREIALIPRPTWDRVVAGLQIQDGGDPRPPLRVLTPVEEARLESFRRVCCLRSGRPIDLPGDPAAAAPAVAPAPFPAAGGAPAPAPGGPQARKLKLSAVLDPTLDAEIQPLGDAEVTGMYERYRNRYGDFPSVDADVSRDQLAALSQVLAAHAVPYADFSIFGPHGQRLLRRQTFQSYSLNVSTGEWAKKEQPGPGSFYEWYKAWRCYRTALLLLEAAEAERLDAYAEHIRGFVTQFGEEAWPFICKADSRMRSEQLERLRRELNANPTFGFTAAAPWNACYAYAVKDTEFWNKELTTPTTLFLARSKRAPTGGEDEELPDGEAKRRRAGRSNRTYKGEDKSRKGTDGTYSHNRRGVEICRLYNADKCGSKQAQGKCKSKRSHQCNKTSTGSRAADLNASGGKQPKKVPPSAQAAGPRKIPGLAPKSPEAPPTKKQRKEAEESRQGAVDDQEEEELVYEEESAAERYGWWSSTVGETSKKPQMLIVFSGRSREGDLAHQMARLGWLVCSLDTVLPTPTDLTKDEVWDEIKKDLDAEFFQAGWIATPCGTFSPLREKPPGPRVIRTIDHITGIPDPTKAEAAQLRDSNILVHRSYKVAHKLHQQVRPWGLENPDHPPGKPSLWMMPRIEDMARWQGVDITRFDQCITGLETTKPTKLYTEKLELSALKDKRCNHEKKVWTREDGATFEAAHNPTVQRWEQVDGKMQRASKSQGEYTELLSKILAVAFHKNREEENRVAIGGMRNPHLAVQRLPSMKGPGAMVRRILEETQRASPELTAIGRDILTGRVASPFPEEVVTGLRVKVAEALGRPYAPRNRTAKADTPLEANIVEGIGSWSTTGHELYRSIEGWQNYKSAEEEAQDLETLVEDYVQRGFCHIIGSVEQAAQELGGEPVLNKLGVITKFNHQGVKKSRIIWDLKESRANQICHQGERIILPRLLDVAQQAVRVYRDGRQPWLAAVDVKDAFMNVPAGPDKRFTVAARPKAKPQEGMELIVFDTLVFGAGSSPTIWGRFAAWLGRACAAIVPKASTQIYVDDPIFVLAGDLEQAALDLTSLMLWFAIAGFPVKLSKAEGGKAINWVGARLELDDEASTVKVTIPTDKVEKLRETTDLMLKRPVVGRKQLRSYAGSLSFVAGLVTHLRPFLSSIWAALGSCIPANDGEGKFRPPGKLVHTRRIRPALKWIRALLGGEPAPLCRVLESHQPRVVAEITTDASPWGIGGILKVGSQATKYFSSNIPANALSRFKAVTGCSKYNTLWEGLALLVAFRLWLPQLGHSAAARARSDNMGVLCMLAKGGAASSQLNALAREFAIDQALRSYRIHWLCHIPGVTNLEADALSRQTAPVAPKFPEYLRSVEHTPVSLEPSFWKVDL</sequence>
<name>A0ABP0S4C8_9DINO</name>
<dbReference type="SUPFAM" id="SSF56672">
    <property type="entry name" value="DNA/RNA polymerases"/>
    <property type="match status" value="1"/>
</dbReference>
<organism evidence="2 3">
    <name type="scientific">Durusdinium trenchii</name>
    <dbReference type="NCBI Taxonomy" id="1381693"/>
    <lineage>
        <taxon>Eukaryota</taxon>
        <taxon>Sar</taxon>
        <taxon>Alveolata</taxon>
        <taxon>Dinophyceae</taxon>
        <taxon>Suessiales</taxon>
        <taxon>Symbiodiniaceae</taxon>
        <taxon>Durusdinium</taxon>
    </lineage>
</organism>
<dbReference type="Proteomes" id="UP001642464">
    <property type="component" value="Unassembled WGS sequence"/>
</dbReference>
<dbReference type="Gene3D" id="3.10.10.10">
    <property type="entry name" value="HIV Type 1 Reverse Transcriptase, subunit A, domain 1"/>
    <property type="match status" value="1"/>
</dbReference>
<dbReference type="EMBL" id="CAXAMM010042873">
    <property type="protein sequence ID" value="CAK9107192.1"/>
    <property type="molecule type" value="Genomic_DNA"/>
</dbReference>
<evidence type="ECO:0000313" key="3">
    <source>
        <dbReference type="Proteomes" id="UP001642464"/>
    </source>
</evidence>
<feature type="region of interest" description="Disordered" evidence="1">
    <location>
        <begin position="344"/>
        <end position="392"/>
    </location>
</feature>
<dbReference type="PANTHER" id="PTHR33050:SF7">
    <property type="entry name" value="RIBONUCLEASE H"/>
    <property type="match status" value="1"/>
</dbReference>
<feature type="compositionally biased region" description="Basic and acidic residues" evidence="1">
    <location>
        <begin position="376"/>
        <end position="386"/>
    </location>
</feature>
<feature type="region of interest" description="Disordered" evidence="1">
    <location>
        <begin position="411"/>
        <end position="494"/>
    </location>
</feature>
<evidence type="ECO:0000256" key="1">
    <source>
        <dbReference type="SAM" id="MobiDB-lite"/>
    </source>
</evidence>
<dbReference type="InterPro" id="IPR052055">
    <property type="entry name" value="Hepadnavirus_pol/RT"/>
</dbReference>
<dbReference type="Gene3D" id="3.30.70.270">
    <property type="match status" value="1"/>
</dbReference>
<evidence type="ECO:0000313" key="2">
    <source>
        <dbReference type="EMBL" id="CAK9107192.1"/>
    </source>
</evidence>
<proteinExistence type="predicted"/>
<dbReference type="PANTHER" id="PTHR33050">
    <property type="entry name" value="REVERSE TRANSCRIPTASE DOMAIN-CONTAINING PROTEIN"/>
    <property type="match status" value="1"/>
</dbReference>
<dbReference type="CDD" id="cd09275">
    <property type="entry name" value="RNase_HI_RT_DIRS1"/>
    <property type="match status" value="1"/>
</dbReference>
<accession>A0ABP0S4C8</accession>
<comment type="caution">
    <text evidence="2">The sequence shown here is derived from an EMBL/GenBank/DDBJ whole genome shotgun (WGS) entry which is preliminary data.</text>
</comment>
<reference evidence="2 3" key="1">
    <citation type="submission" date="2024-02" db="EMBL/GenBank/DDBJ databases">
        <authorList>
            <person name="Chen Y."/>
            <person name="Shah S."/>
            <person name="Dougan E. K."/>
            <person name="Thang M."/>
            <person name="Chan C."/>
        </authorList>
    </citation>
    <scope>NUCLEOTIDE SEQUENCE [LARGE SCALE GENOMIC DNA]</scope>
</reference>
<dbReference type="InterPro" id="IPR043128">
    <property type="entry name" value="Rev_trsase/Diguanyl_cyclase"/>
</dbReference>
<gene>
    <name evidence="2" type="ORF">SCF082_LOCUS49912</name>
</gene>
<dbReference type="InterPro" id="IPR043502">
    <property type="entry name" value="DNA/RNA_pol_sf"/>
</dbReference>
<protein>
    <submittedName>
        <fullName evidence="2">Uncharacterized protein</fullName>
    </submittedName>
</protein>
<keyword evidence="3" id="KW-1185">Reference proteome</keyword>